<dbReference type="PANTHER" id="PTHR13504:SF38">
    <property type="entry name" value="FIDO DOMAIN-CONTAINING PROTEIN"/>
    <property type="match status" value="1"/>
</dbReference>
<name>A0A5B0VQ31_9GAMM</name>
<dbReference type="Pfam" id="PF02661">
    <property type="entry name" value="Fic"/>
    <property type="match status" value="1"/>
</dbReference>
<keyword evidence="5" id="KW-1185">Reference proteome</keyword>
<keyword evidence="2" id="KW-0547">Nucleotide-binding</keyword>
<gene>
    <name evidence="4" type="ORF">FWJ25_02710</name>
</gene>
<feature type="active site" evidence="1">
    <location>
        <position position="236"/>
    </location>
</feature>
<feature type="domain" description="Fido" evidence="3">
    <location>
        <begin position="137"/>
        <end position="292"/>
    </location>
</feature>
<dbReference type="PROSITE" id="PS51459">
    <property type="entry name" value="FIDO"/>
    <property type="match status" value="1"/>
</dbReference>
<dbReference type="InterPro" id="IPR003812">
    <property type="entry name" value="Fido"/>
</dbReference>
<evidence type="ECO:0000313" key="4">
    <source>
        <dbReference type="EMBL" id="KAA1176061.1"/>
    </source>
</evidence>
<proteinExistence type="predicted"/>
<sequence length="301" mass="34171">MTDSVGITDLMILATGVAGGYFVSRHFHKKQSIESNTSHAELVSKLDGIYEQALRNGIRQAGVIESVRKVNEEVAGLSDLIEIKEKMEESVTAISRSRVEDNSWIDEVLRYKALGDRWSELVADQLTLRILSNGGALSKARLLSVHKELFPDNFPWAGRFRNQHVWVVDTYGTAARIVDQAQAETKMQPIDHDKIEANLDRLFGHWNSIIGSLAGQAAKVKVDEIANFHHDFEIIHPFLDGNGRIGRMLVEEQLSFLFKLPISFKAERQDYYRAMRMMDMGDKKPFIDLLCTELERFNVAH</sequence>
<evidence type="ECO:0000313" key="5">
    <source>
        <dbReference type="Proteomes" id="UP000323161"/>
    </source>
</evidence>
<reference evidence="4 5" key="1">
    <citation type="submission" date="2019-08" db="EMBL/GenBank/DDBJ databases">
        <title>Marinobacter ZYF650 sp. nov., a marine bacterium isolated from seawater of the Mariana trench.</title>
        <authorList>
            <person name="Ahmad W."/>
        </authorList>
    </citation>
    <scope>NUCLEOTIDE SEQUENCE [LARGE SCALE GENOMIC DNA]</scope>
    <source>
        <strain evidence="4 5">ZYF650</strain>
    </source>
</reference>
<comment type="caution">
    <text evidence="4">The sequence shown here is derived from an EMBL/GenBank/DDBJ whole genome shotgun (WGS) entry which is preliminary data.</text>
</comment>
<protein>
    <submittedName>
        <fullName evidence="4">Fic family protein</fullName>
    </submittedName>
</protein>
<feature type="binding site" evidence="2">
    <location>
        <begin position="271"/>
        <end position="272"/>
    </location>
    <ligand>
        <name>ATP</name>
        <dbReference type="ChEBI" id="CHEBI:30616"/>
    </ligand>
</feature>
<feature type="binding site" evidence="2">
    <location>
        <begin position="240"/>
        <end position="247"/>
    </location>
    <ligand>
        <name>ATP</name>
        <dbReference type="ChEBI" id="CHEBI:30616"/>
    </ligand>
</feature>
<dbReference type="GO" id="GO:0005524">
    <property type="term" value="F:ATP binding"/>
    <property type="evidence" value="ECO:0007669"/>
    <property type="project" value="UniProtKB-KW"/>
</dbReference>
<evidence type="ECO:0000256" key="1">
    <source>
        <dbReference type="PIRSR" id="PIRSR640198-1"/>
    </source>
</evidence>
<dbReference type="PANTHER" id="PTHR13504">
    <property type="entry name" value="FIDO DOMAIN-CONTAINING PROTEIN DDB_G0283145"/>
    <property type="match status" value="1"/>
</dbReference>
<dbReference type="RefSeq" id="WP_149598687.1">
    <property type="nucleotide sequence ID" value="NZ_VTUU01000001.1"/>
</dbReference>
<accession>A0A5B0VQ31</accession>
<dbReference type="Gene3D" id="1.10.3290.10">
    <property type="entry name" value="Fido-like domain"/>
    <property type="match status" value="1"/>
</dbReference>
<evidence type="ECO:0000256" key="2">
    <source>
        <dbReference type="PIRSR" id="PIRSR640198-2"/>
    </source>
</evidence>
<keyword evidence="2" id="KW-0067">ATP-binding</keyword>
<organism evidence="4 5">
    <name type="scientific">Marinobacter salinexigens</name>
    <dbReference type="NCBI Taxonomy" id="2919747"/>
    <lineage>
        <taxon>Bacteria</taxon>
        <taxon>Pseudomonadati</taxon>
        <taxon>Pseudomonadota</taxon>
        <taxon>Gammaproteobacteria</taxon>
        <taxon>Pseudomonadales</taxon>
        <taxon>Marinobacteraceae</taxon>
        <taxon>Marinobacter</taxon>
    </lineage>
</organism>
<dbReference type="InterPro" id="IPR036597">
    <property type="entry name" value="Fido-like_dom_sf"/>
</dbReference>
<dbReference type="Proteomes" id="UP000323161">
    <property type="component" value="Unassembled WGS sequence"/>
</dbReference>
<dbReference type="EMBL" id="VTUU01000001">
    <property type="protein sequence ID" value="KAA1176061.1"/>
    <property type="molecule type" value="Genomic_DNA"/>
</dbReference>
<dbReference type="AlphaFoldDB" id="A0A5B0VQ31"/>
<dbReference type="InterPro" id="IPR040198">
    <property type="entry name" value="Fido_containing"/>
</dbReference>
<evidence type="ECO:0000259" key="3">
    <source>
        <dbReference type="PROSITE" id="PS51459"/>
    </source>
</evidence>
<dbReference type="SUPFAM" id="SSF140931">
    <property type="entry name" value="Fic-like"/>
    <property type="match status" value="1"/>
</dbReference>